<dbReference type="PANTHER" id="PTHR42071:SF1">
    <property type="entry name" value="GLOBIN-SENSOR DOMAIN-CONTAINING PROTEIN"/>
    <property type="match status" value="1"/>
</dbReference>
<evidence type="ECO:0000313" key="2">
    <source>
        <dbReference type="EMBL" id="KZP19967.1"/>
    </source>
</evidence>
<organism evidence="2 3">
    <name type="scientific">Athelia psychrophila</name>
    <dbReference type="NCBI Taxonomy" id="1759441"/>
    <lineage>
        <taxon>Eukaryota</taxon>
        <taxon>Fungi</taxon>
        <taxon>Dikarya</taxon>
        <taxon>Basidiomycota</taxon>
        <taxon>Agaricomycotina</taxon>
        <taxon>Agaricomycetes</taxon>
        <taxon>Agaricomycetidae</taxon>
        <taxon>Atheliales</taxon>
        <taxon>Atheliaceae</taxon>
        <taxon>Athelia</taxon>
    </lineage>
</organism>
<dbReference type="EMBL" id="KV417559">
    <property type="protein sequence ID" value="KZP19967.1"/>
    <property type="molecule type" value="Genomic_DNA"/>
</dbReference>
<dbReference type="GO" id="GO:0019825">
    <property type="term" value="F:oxygen binding"/>
    <property type="evidence" value="ECO:0007669"/>
    <property type="project" value="InterPro"/>
</dbReference>
<evidence type="ECO:0000259" key="1">
    <source>
        <dbReference type="Pfam" id="PF11563"/>
    </source>
</evidence>
<accession>A0A166ILV1</accession>
<dbReference type="AlphaFoldDB" id="A0A166ILV1"/>
<dbReference type="InterPro" id="IPR044398">
    <property type="entry name" value="Globin-sensor_dom"/>
</dbReference>
<dbReference type="SUPFAM" id="SSF46458">
    <property type="entry name" value="Globin-like"/>
    <property type="match status" value="1"/>
</dbReference>
<reference evidence="2 3" key="1">
    <citation type="journal article" date="2016" name="Mol. Biol. Evol.">
        <title>Comparative Genomics of Early-Diverging Mushroom-Forming Fungi Provides Insights into the Origins of Lignocellulose Decay Capabilities.</title>
        <authorList>
            <person name="Nagy L.G."/>
            <person name="Riley R."/>
            <person name="Tritt A."/>
            <person name="Adam C."/>
            <person name="Daum C."/>
            <person name="Floudas D."/>
            <person name="Sun H."/>
            <person name="Yadav J.S."/>
            <person name="Pangilinan J."/>
            <person name="Larsson K.H."/>
            <person name="Matsuura K."/>
            <person name="Barry K."/>
            <person name="Labutti K."/>
            <person name="Kuo R."/>
            <person name="Ohm R.A."/>
            <person name="Bhattacharya S.S."/>
            <person name="Shirouzu T."/>
            <person name="Yoshinaga Y."/>
            <person name="Martin F.M."/>
            <person name="Grigoriev I.V."/>
            <person name="Hibbett D.S."/>
        </authorList>
    </citation>
    <scope>NUCLEOTIDE SEQUENCE [LARGE SCALE GENOMIC DNA]</scope>
    <source>
        <strain evidence="2 3">CBS 109695</strain>
    </source>
</reference>
<dbReference type="Proteomes" id="UP000076532">
    <property type="component" value="Unassembled WGS sequence"/>
</dbReference>
<keyword evidence="3" id="KW-1185">Reference proteome</keyword>
<dbReference type="Gene3D" id="1.10.490.10">
    <property type="entry name" value="Globins"/>
    <property type="match status" value="1"/>
</dbReference>
<dbReference type="OrthoDB" id="10027058at2759"/>
<dbReference type="GO" id="GO:0020037">
    <property type="term" value="F:heme binding"/>
    <property type="evidence" value="ECO:0007669"/>
    <property type="project" value="InterPro"/>
</dbReference>
<evidence type="ECO:0000313" key="3">
    <source>
        <dbReference type="Proteomes" id="UP000076532"/>
    </source>
</evidence>
<dbReference type="InterPro" id="IPR009050">
    <property type="entry name" value="Globin-like_sf"/>
</dbReference>
<feature type="domain" description="Globin-sensor" evidence="1">
    <location>
        <begin position="14"/>
        <end position="195"/>
    </location>
</feature>
<name>A0A166ILV1_9AGAM</name>
<dbReference type="PANTHER" id="PTHR42071">
    <property type="entry name" value="PROTOGLOBIN DOMAIN-CONTAINING PROTEIN"/>
    <property type="match status" value="1"/>
</dbReference>
<proteinExistence type="predicted"/>
<gene>
    <name evidence="2" type="ORF">FIBSPDRAFT_862204</name>
</gene>
<protein>
    <recommendedName>
        <fullName evidence="1">Globin-sensor domain-containing protein</fullName>
    </recommendedName>
</protein>
<dbReference type="Pfam" id="PF11563">
    <property type="entry name" value="Protoglobin"/>
    <property type="match status" value="1"/>
</dbReference>
<dbReference type="InterPro" id="IPR012292">
    <property type="entry name" value="Globin/Proto"/>
</dbReference>
<sequence length="196" mass="22503">MEHIDPASLEALPSRIAYLKNFLDFTSQDAAVLTSIQPLLAPMLPGILDAVYEKLLCFDITAASFTSRNTDYHGQVSRTVRELTVDSPQIQWRKTFMSGYLTHLLEADYEDAKTWEYMDKVGIMHTGKPGFKHREGEKALRVEYVHMSLLLGYLLDLILTSVLDIDLDIPTKSLVLRAFNKLFWIQNDLFSKHYMK</sequence>